<dbReference type="GO" id="GO:0005993">
    <property type="term" value="P:trehalose catabolic process"/>
    <property type="evidence" value="ECO:0007669"/>
    <property type="project" value="TreeGrafter"/>
</dbReference>
<keyword evidence="5" id="KW-0732">Signal</keyword>
<dbReference type="PANTHER" id="PTHR23403:SF1">
    <property type="entry name" value="TREHALASE"/>
    <property type="match status" value="1"/>
</dbReference>
<comment type="similarity">
    <text evidence="1 4">Belongs to the glycosyl hydrolase 37 family.</text>
</comment>
<keyword evidence="7" id="KW-1185">Reference proteome</keyword>
<dbReference type="Proteomes" id="UP000271241">
    <property type="component" value="Unassembled WGS sequence"/>
</dbReference>
<evidence type="ECO:0000256" key="1">
    <source>
        <dbReference type="ARBA" id="ARBA00005615"/>
    </source>
</evidence>
<keyword evidence="3 4" id="KW-0326">Glycosidase</keyword>
<dbReference type="SUPFAM" id="SSF48208">
    <property type="entry name" value="Six-hairpin glycosidases"/>
    <property type="match status" value="1"/>
</dbReference>
<dbReference type="InterPro" id="IPR018232">
    <property type="entry name" value="Glyco_hydro_37_CS"/>
</dbReference>
<dbReference type="EMBL" id="KZ992478">
    <property type="protein sequence ID" value="RKP09962.1"/>
    <property type="molecule type" value="Genomic_DNA"/>
</dbReference>
<dbReference type="OrthoDB" id="3542292at2759"/>
<name>A0A4P9XVC3_9FUNG</name>
<evidence type="ECO:0000256" key="3">
    <source>
        <dbReference type="ARBA" id="ARBA00023295"/>
    </source>
</evidence>
<dbReference type="InterPro" id="IPR001661">
    <property type="entry name" value="Glyco_hydro_37"/>
</dbReference>
<accession>A0A4P9XVC3</accession>
<proteinExistence type="inferred from homology"/>
<gene>
    <name evidence="6" type="ORF">THASP1DRAFT_28251</name>
</gene>
<evidence type="ECO:0000256" key="4">
    <source>
        <dbReference type="RuleBase" id="RU361180"/>
    </source>
</evidence>
<evidence type="ECO:0000256" key="5">
    <source>
        <dbReference type="SAM" id="SignalP"/>
    </source>
</evidence>
<dbReference type="InterPro" id="IPR012341">
    <property type="entry name" value="6hp_glycosidase-like_sf"/>
</dbReference>
<protein>
    <recommendedName>
        <fullName evidence="4">Trehalase</fullName>
        <ecNumber evidence="4">3.2.1.28</ecNumber>
    </recommendedName>
    <alternativeName>
        <fullName evidence="4">Alpha-trehalose glucohydrolase</fullName>
    </alternativeName>
</protein>
<evidence type="ECO:0000313" key="7">
    <source>
        <dbReference type="Proteomes" id="UP000271241"/>
    </source>
</evidence>
<dbReference type="Gene3D" id="1.50.10.10">
    <property type="match status" value="1"/>
</dbReference>
<dbReference type="STRING" id="78915.A0A4P9XVC3"/>
<feature type="chain" id="PRO_5020679217" description="Trehalase" evidence="5">
    <location>
        <begin position="18"/>
        <end position="571"/>
    </location>
</feature>
<feature type="signal peptide" evidence="5">
    <location>
        <begin position="1"/>
        <end position="17"/>
    </location>
</feature>
<sequence>MLFTAVLALAGAVAVTAQHHNGCDVPLYCPGPLLDVIQSAKLHNDSKYFVDQPTSKPLNQVLAAFAQLPGQPTRDQVAKFVGDNFLPAGAEIGPAVLSDFRTEAPFLSKIRDPELRRFSQDVHSKWLSLGREYKPDVLCAGCASSVLPTKKPFVVPGGRFREFYYWDSYFTMEGLLISGMTETVKGMIENILDIVDEYGFMPNGARIYYLNRSQPPLLTQMVRLYVEATNDDVFLARALPTLEKEHAFWMKNRTVTVSAPGKPRARLAVYAVNNDQPRPESWREDKHTAANMADAQRKRFYAEMAAGAESGWDYSSRWFTQETALDSIATSQVVPVDLNSILYANERAIAHFSKRLGRNHVCTKYAVAADARRDAIHQYLWSEKDSQWYDFNLTSRQQNERFYASTVVPLWSHALDRRLFNSQTAARFVAAVRPALDMPGGAPTSLIKSGQQWDFPNAWPPLEHFVVYGLLNAKTPEARDLAKQLAQRWINSNYCGWLATGGNGKQPGRTGGLMFEKYDASRLGIPGDGGEYEVQEGFGWSNGVLLSFLTRLGTDLTAPKDCPPLPANFHF</sequence>
<dbReference type="Pfam" id="PF01204">
    <property type="entry name" value="Trehalase"/>
    <property type="match status" value="1"/>
</dbReference>
<evidence type="ECO:0000313" key="6">
    <source>
        <dbReference type="EMBL" id="RKP09962.1"/>
    </source>
</evidence>
<keyword evidence="2 4" id="KW-0378">Hydrolase</keyword>
<dbReference type="InterPro" id="IPR008928">
    <property type="entry name" value="6-hairpin_glycosidase_sf"/>
</dbReference>
<dbReference type="GO" id="GO:0004555">
    <property type="term" value="F:alpha,alpha-trehalase activity"/>
    <property type="evidence" value="ECO:0007669"/>
    <property type="project" value="UniProtKB-EC"/>
</dbReference>
<evidence type="ECO:0000256" key="2">
    <source>
        <dbReference type="ARBA" id="ARBA00022801"/>
    </source>
</evidence>
<organism evidence="6 7">
    <name type="scientific">Thamnocephalis sphaerospora</name>
    <dbReference type="NCBI Taxonomy" id="78915"/>
    <lineage>
        <taxon>Eukaryota</taxon>
        <taxon>Fungi</taxon>
        <taxon>Fungi incertae sedis</taxon>
        <taxon>Zoopagomycota</taxon>
        <taxon>Zoopagomycotina</taxon>
        <taxon>Zoopagomycetes</taxon>
        <taxon>Zoopagales</taxon>
        <taxon>Sigmoideomycetaceae</taxon>
        <taxon>Thamnocephalis</taxon>
    </lineage>
</organism>
<dbReference type="PRINTS" id="PR00744">
    <property type="entry name" value="GLHYDRLASE37"/>
</dbReference>
<dbReference type="AlphaFoldDB" id="A0A4P9XVC3"/>
<reference evidence="7" key="1">
    <citation type="journal article" date="2018" name="Nat. Microbiol.">
        <title>Leveraging single-cell genomics to expand the fungal tree of life.</title>
        <authorList>
            <person name="Ahrendt S.R."/>
            <person name="Quandt C.A."/>
            <person name="Ciobanu D."/>
            <person name="Clum A."/>
            <person name="Salamov A."/>
            <person name="Andreopoulos B."/>
            <person name="Cheng J.F."/>
            <person name="Woyke T."/>
            <person name="Pelin A."/>
            <person name="Henrissat B."/>
            <person name="Reynolds N.K."/>
            <person name="Benny G.L."/>
            <person name="Smith M.E."/>
            <person name="James T.Y."/>
            <person name="Grigoriev I.V."/>
        </authorList>
    </citation>
    <scope>NUCLEOTIDE SEQUENCE [LARGE SCALE GENOMIC DNA]</scope>
    <source>
        <strain evidence="7">RSA 1356</strain>
    </source>
</reference>
<dbReference type="PROSITE" id="PS00928">
    <property type="entry name" value="TREHALASE_2"/>
    <property type="match status" value="1"/>
</dbReference>
<comment type="catalytic activity">
    <reaction evidence="4">
        <text>alpha,alpha-trehalose + H2O = alpha-D-glucose + beta-D-glucose</text>
        <dbReference type="Rhea" id="RHEA:32675"/>
        <dbReference type="ChEBI" id="CHEBI:15377"/>
        <dbReference type="ChEBI" id="CHEBI:15903"/>
        <dbReference type="ChEBI" id="CHEBI:16551"/>
        <dbReference type="ChEBI" id="CHEBI:17925"/>
        <dbReference type="EC" id="3.2.1.28"/>
    </reaction>
</comment>
<dbReference type="PROSITE" id="PS00927">
    <property type="entry name" value="TREHALASE_1"/>
    <property type="match status" value="1"/>
</dbReference>
<dbReference type="EC" id="3.2.1.28" evidence="4"/>
<dbReference type="PANTHER" id="PTHR23403">
    <property type="entry name" value="TREHALASE"/>
    <property type="match status" value="1"/>
</dbReference>